<name>A0A2Z2K5J2_9BACL</name>
<organism evidence="1 2">
    <name type="scientific">Paenibacillus donghaensis</name>
    <dbReference type="NCBI Taxonomy" id="414771"/>
    <lineage>
        <taxon>Bacteria</taxon>
        <taxon>Bacillati</taxon>
        <taxon>Bacillota</taxon>
        <taxon>Bacilli</taxon>
        <taxon>Bacillales</taxon>
        <taxon>Paenibacillaceae</taxon>
        <taxon>Paenibacillus</taxon>
    </lineage>
</organism>
<dbReference type="Proteomes" id="UP000249890">
    <property type="component" value="Chromosome"/>
</dbReference>
<dbReference type="AlphaFoldDB" id="A0A2Z2K5J2"/>
<gene>
    <name evidence="1" type="ORF">B9T62_02985</name>
</gene>
<dbReference type="InterPro" id="IPR029044">
    <property type="entry name" value="Nucleotide-diphossugar_trans"/>
</dbReference>
<sequence>MIIGTVVTMSGLPKAILMANSVKQHMPHVKIAVCVVEENISKDGYLPEIDRIFTAKELSDYVGFKDFERYIFKFNSLQCAAAMKGQLIKYLLEAYPEEQHIVYFDPTMYVFKPLTELEQMLSHYDVVLTPHHLEPSEPWDCSREIGTLQDGTFHSGLVAVKNSQEGRSFANWWLNIIAGDFEGQSNTIFTDQPYLNFVPAYFNAGILRHPGYQLAFWNLHESSRKLYQENGQYLLTNRVPLCCTNLSNFLGLLDYCLEKLVPDHTTYTILWNDYKEWLSHMIPLSD</sequence>
<dbReference type="KEGG" id="pdh:B9T62_02985"/>
<evidence type="ECO:0000313" key="1">
    <source>
        <dbReference type="EMBL" id="ASA19857.1"/>
    </source>
</evidence>
<keyword evidence="2" id="KW-1185">Reference proteome</keyword>
<dbReference type="EMBL" id="CP021780">
    <property type="protein sequence ID" value="ASA19857.1"/>
    <property type="molecule type" value="Genomic_DNA"/>
</dbReference>
<evidence type="ECO:0008006" key="3">
    <source>
        <dbReference type="Google" id="ProtNLM"/>
    </source>
</evidence>
<dbReference type="OrthoDB" id="186344at2"/>
<dbReference type="Gene3D" id="3.90.550.10">
    <property type="entry name" value="Spore Coat Polysaccharide Biosynthesis Protein SpsA, Chain A"/>
    <property type="match status" value="1"/>
</dbReference>
<reference evidence="1 2" key="1">
    <citation type="submission" date="2017-06" db="EMBL/GenBank/DDBJ databases">
        <title>Complete genome sequence of Paenibacillus donghaensis KCTC 13049T isolated from East Sea sediment, South Korea.</title>
        <authorList>
            <person name="Jung B.K."/>
            <person name="Hong S.-J."/>
            <person name="Shin J.-H."/>
        </authorList>
    </citation>
    <scope>NUCLEOTIDE SEQUENCE [LARGE SCALE GENOMIC DNA]</scope>
    <source>
        <strain evidence="1 2">KCTC 13049</strain>
    </source>
</reference>
<proteinExistence type="predicted"/>
<dbReference type="SUPFAM" id="SSF53448">
    <property type="entry name" value="Nucleotide-diphospho-sugar transferases"/>
    <property type="match status" value="1"/>
</dbReference>
<dbReference type="RefSeq" id="WP_087913880.1">
    <property type="nucleotide sequence ID" value="NZ_CP021780.1"/>
</dbReference>
<protein>
    <recommendedName>
        <fullName evidence="3">Nucleotide-diphospho-sugar transferase domain-containing protein</fullName>
    </recommendedName>
</protein>
<accession>A0A2Z2K5J2</accession>
<evidence type="ECO:0000313" key="2">
    <source>
        <dbReference type="Proteomes" id="UP000249890"/>
    </source>
</evidence>